<keyword evidence="1" id="KW-0812">Transmembrane</keyword>
<keyword evidence="1" id="KW-1133">Transmembrane helix</keyword>
<dbReference type="AlphaFoldDB" id="A0A1B7NBJ5"/>
<protein>
    <submittedName>
        <fullName evidence="2">Uncharacterized protein</fullName>
    </submittedName>
</protein>
<feature type="transmembrane region" description="Helical" evidence="1">
    <location>
        <begin position="37"/>
        <end position="60"/>
    </location>
</feature>
<dbReference type="EMBL" id="KV448161">
    <property type="protein sequence ID" value="OAX42251.1"/>
    <property type="molecule type" value="Genomic_DNA"/>
</dbReference>
<organism evidence="2 3">
    <name type="scientific">Rhizopogon vinicolor AM-OR11-026</name>
    <dbReference type="NCBI Taxonomy" id="1314800"/>
    <lineage>
        <taxon>Eukaryota</taxon>
        <taxon>Fungi</taxon>
        <taxon>Dikarya</taxon>
        <taxon>Basidiomycota</taxon>
        <taxon>Agaricomycotina</taxon>
        <taxon>Agaricomycetes</taxon>
        <taxon>Agaricomycetidae</taxon>
        <taxon>Boletales</taxon>
        <taxon>Suillineae</taxon>
        <taxon>Rhizopogonaceae</taxon>
        <taxon>Rhizopogon</taxon>
    </lineage>
</organism>
<sequence length="73" mass="8535">MIYAIIYDRTCIWMQNDRQGDEGLTNGFLTSMYIMDVLYSLCLYFFIPSILLHFTTHLVLSHEHTVCRGLVLS</sequence>
<keyword evidence="3" id="KW-1185">Reference proteome</keyword>
<gene>
    <name evidence="2" type="ORF">K503DRAFT_389749</name>
</gene>
<dbReference type="Proteomes" id="UP000092154">
    <property type="component" value="Unassembled WGS sequence"/>
</dbReference>
<keyword evidence="1" id="KW-0472">Membrane</keyword>
<name>A0A1B7NBJ5_9AGAM</name>
<dbReference type="InParanoid" id="A0A1B7NBJ5"/>
<proteinExistence type="predicted"/>
<reference evidence="2 3" key="1">
    <citation type="submission" date="2016-06" db="EMBL/GenBank/DDBJ databases">
        <title>Comparative genomics of the ectomycorrhizal sister species Rhizopogon vinicolor and Rhizopogon vesiculosus (Basidiomycota: Boletales) reveals a divergence of the mating type B locus.</title>
        <authorList>
            <consortium name="DOE Joint Genome Institute"/>
            <person name="Mujic A.B."/>
            <person name="Kuo A."/>
            <person name="Tritt A."/>
            <person name="Lipzen A."/>
            <person name="Chen C."/>
            <person name="Johnson J."/>
            <person name="Sharma A."/>
            <person name="Barry K."/>
            <person name="Grigoriev I.V."/>
            <person name="Spatafora J.W."/>
        </authorList>
    </citation>
    <scope>NUCLEOTIDE SEQUENCE [LARGE SCALE GENOMIC DNA]</scope>
    <source>
        <strain evidence="2 3">AM-OR11-026</strain>
    </source>
</reference>
<accession>A0A1B7NBJ5</accession>
<evidence type="ECO:0000313" key="3">
    <source>
        <dbReference type="Proteomes" id="UP000092154"/>
    </source>
</evidence>
<evidence type="ECO:0000256" key="1">
    <source>
        <dbReference type="SAM" id="Phobius"/>
    </source>
</evidence>
<evidence type="ECO:0000313" key="2">
    <source>
        <dbReference type="EMBL" id="OAX42251.1"/>
    </source>
</evidence>